<protein>
    <submittedName>
        <fullName evidence="2">AAA family ATPase</fullName>
    </submittedName>
</protein>
<dbReference type="Pfam" id="PF09820">
    <property type="entry name" value="AAA-ATPase_like"/>
    <property type="match status" value="1"/>
</dbReference>
<evidence type="ECO:0000313" key="3">
    <source>
        <dbReference type="Proteomes" id="UP000438914"/>
    </source>
</evidence>
<feature type="domain" description="AAA-ATPase-like" evidence="1">
    <location>
        <begin position="4"/>
        <end position="210"/>
    </location>
</feature>
<dbReference type="RefSeq" id="WP_154535620.1">
    <property type="nucleotide sequence ID" value="NZ_VUNG01000077.1"/>
</dbReference>
<dbReference type="InterPro" id="IPR018631">
    <property type="entry name" value="AAA-ATPase-like_dom"/>
</dbReference>
<evidence type="ECO:0000313" key="2">
    <source>
        <dbReference type="EMBL" id="MST86027.1"/>
    </source>
</evidence>
<dbReference type="PANTHER" id="PTHR34825:SF1">
    <property type="entry name" value="AAA-ATPASE-LIKE DOMAIN-CONTAINING PROTEIN"/>
    <property type="match status" value="1"/>
</dbReference>
<reference evidence="2 3" key="1">
    <citation type="submission" date="2019-08" db="EMBL/GenBank/DDBJ databases">
        <title>In-depth cultivation of the pig gut microbiome towards novel bacterial diversity and tailored functional studies.</title>
        <authorList>
            <person name="Wylensek D."/>
            <person name="Hitch T.C.A."/>
            <person name="Clavel T."/>
        </authorList>
    </citation>
    <scope>NUCLEOTIDE SEQUENCE [LARGE SCALE GENOMIC DNA]</scope>
    <source>
        <strain evidence="2 3">LKV-178-WT-2A</strain>
    </source>
</reference>
<dbReference type="PANTHER" id="PTHR34825">
    <property type="entry name" value="CONSERVED PROTEIN, WITH A WEAK D-GALACTARATE DEHYDRATASE/ALTRONATE HYDROLASE DOMAIN"/>
    <property type="match status" value="1"/>
</dbReference>
<evidence type="ECO:0000259" key="1">
    <source>
        <dbReference type="Pfam" id="PF09820"/>
    </source>
</evidence>
<sequence>MKYPIGVQDFKSIREDGYVYVDKTALVYDLVTRGKIYFLSRPRRFGKSLLVSTLKYYFEGQHSLFHGLAIDSLEHEWKKYPVFHLDFNGSSFQDASALRDMLTTFVAGKERLYGGNPDAITLGDRFAGVLHAAHEKTGLRAVVLVDEYDKPILDVLDTGLTMNSGPEGQYVEDSNRELLKGFYSVFKKADADLKFVLLTGVTKFAQVSVFSGFNQPNDISMVSKYDALCGITTDELNTVFADSIADLAQAMGRTVEETRKELQRHYDGYHFSSRMTDIYNPFSLLKAFDNLCIGDYWFQSGTPTYLVRLLNHCNENLNEMVGEYYDPQQFIDYKADIEQPLPMIYQSGYLTIKDYDSDLGQYKLDLPNDEVAKGFVSLLSADYLRTKESPITICSQMVRALKNGDSDRYRDILTAFLASIPYSARRKENERERERYFQYTIYLIMRLVSVYTVWQEKETSQGRADFVIETEKYIYIIEYKLDRTAEEALTQIEQMGYALEYANDHRTLYKIGCNISSKTGTVAGWICRK</sequence>
<dbReference type="AlphaFoldDB" id="A0A7K0KJC1"/>
<dbReference type="Pfam" id="PF08011">
    <property type="entry name" value="PDDEXK_9"/>
    <property type="match status" value="1"/>
</dbReference>
<name>A0A7K0KJC1_9BACT</name>
<proteinExistence type="predicted"/>
<comment type="caution">
    <text evidence="2">The sequence shown here is derived from an EMBL/GenBank/DDBJ whole genome shotgun (WGS) entry which is preliminary data.</text>
</comment>
<dbReference type="InterPro" id="IPR012547">
    <property type="entry name" value="PDDEXK_9"/>
</dbReference>
<dbReference type="Proteomes" id="UP000438914">
    <property type="component" value="Unassembled WGS sequence"/>
</dbReference>
<accession>A0A7K0KJC1</accession>
<gene>
    <name evidence="2" type="ORF">FYJ73_15380</name>
</gene>
<organism evidence="2 3">
    <name type="scientific">Hallella mizrahii</name>
    <dbReference type="NCBI Taxonomy" id="2606637"/>
    <lineage>
        <taxon>Bacteria</taxon>
        <taxon>Pseudomonadati</taxon>
        <taxon>Bacteroidota</taxon>
        <taxon>Bacteroidia</taxon>
        <taxon>Bacteroidales</taxon>
        <taxon>Prevotellaceae</taxon>
        <taxon>Hallella</taxon>
    </lineage>
</organism>
<keyword evidence="3" id="KW-1185">Reference proteome</keyword>
<dbReference type="EMBL" id="VUNG01000077">
    <property type="protein sequence ID" value="MST86027.1"/>
    <property type="molecule type" value="Genomic_DNA"/>
</dbReference>